<accession>A0ABW3W8F7</accession>
<dbReference type="Gene3D" id="3.60.15.10">
    <property type="entry name" value="Ribonuclease Z/Hydroxyacylglutathione hydrolase-like"/>
    <property type="match status" value="1"/>
</dbReference>
<reference evidence="7" key="1">
    <citation type="journal article" date="2019" name="Int. J. Syst. Evol. Microbiol.">
        <title>The Global Catalogue of Microorganisms (GCM) 10K type strain sequencing project: providing services to taxonomists for standard genome sequencing and annotation.</title>
        <authorList>
            <consortium name="The Broad Institute Genomics Platform"/>
            <consortium name="The Broad Institute Genome Sequencing Center for Infectious Disease"/>
            <person name="Wu L."/>
            <person name="Ma J."/>
        </authorList>
    </citation>
    <scope>NUCLEOTIDE SEQUENCE [LARGE SCALE GENOMIC DNA]</scope>
    <source>
        <strain evidence="7">CCUG 52478</strain>
    </source>
</reference>
<dbReference type="SMART" id="SM00849">
    <property type="entry name" value="Lactamase_B"/>
    <property type="match status" value="1"/>
</dbReference>
<evidence type="ECO:0000313" key="6">
    <source>
        <dbReference type="EMBL" id="MFD1251182.1"/>
    </source>
</evidence>
<dbReference type="CDD" id="cd07742">
    <property type="entry name" value="metallo-hydrolase-like_MBL-fold"/>
    <property type="match status" value="1"/>
</dbReference>
<keyword evidence="2" id="KW-0479">Metal-binding</keyword>
<protein>
    <submittedName>
        <fullName evidence="6">MBL fold metallo-hydrolase</fullName>
    </submittedName>
</protein>
<dbReference type="InterPro" id="IPR036866">
    <property type="entry name" value="RibonucZ/Hydroxyglut_hydro"/>
</dbReference>
<comment type="similarity">
    <text evidence="1">Belongs to the metallo-beta-lactamase superfamily.</text>
</comment>
<dbReference type="SUPFAM" id="SSF56281">
    <property type="entry name" value="Metallo-hydrolase/oxidoreductase"/>
    <property type="match status" value="1"/>
</dbReference>
<dbReference type="PANTHER" id="PTHR42978:SF3">
    <property type="entry name" value="BLR3078 PROTEIN"/>
    <property type="match status" value="1"/>
</dbReference>
<dbReference type="RefSeq" id="WP_367920288.1">
    <property type="nucleotide sequence ID" value="NZ_BAABAC010000028.1"/>
</dbReference>
<name>A0ABW3W8F7_9ACTN</name>
<dbReference type="InterPro" id="IPR001279">
    <property type="entry name" value="Metallo-B-lactamas"/>
</dbReference>
<evidence type="ECO:0000259" key="5">
    <source>
        <dbReference type="SMART" id="SM00849"/>
    </source>
</evidence>
<dbReference type="Pfam" id="PF00753">
    <property type="entry name" value="Lactamase_B"/>
    <property type="match status" value="1"/>
</dbReference>
<keyword evidence="3" id="KW-0378">Hydrolase</keyword>
<evidence type="ECO:0000256" key="2">
    <source>
        <dbReference type="ARBA" id="ARBA00022723"/>
    </source>
</evidence>
<organism evidence="6 7">
    <name type="scientific">Nocardioides ginsengisoli</name>
    <dbReference type="NCBI Taxonomy" id="363868"/>
    <lineage>
        <taxon>Bacteria</taxon>
        <taxon>Bacillati</taxon>
        <taxon>Actinomycetota</taxon>
        <taxon>Actinomycetes</taxon>
        <taxon>Propionibacteriales</taxon>
        <taxon>Nocardioidaceae</taxon>
        <taxon>Nocardioides</taxon>
    </lineage>
</organism>
<evidence type="ECO:0000256" key="1">
    <source>
        <dbReference type="ARBA" id="ARBA00007749"/>
    </source>
</evidence>
<sequence>MRIHHLNCATMRPPLAPPMVAHVLLVERPQGLALVDTGLGTGDLADRRRLGFGFVASVRPAFDPAETAQAQIKAHGLDPADVTDVLLTHLDLDHAGGLSDFPQARVHVHAREHEAAMAPSLREKARYIGAQWAHGPQWTTHTEGNDSWFGFPSVTALDDDVVLIPLPGHTRGHSGIAVRRDDGHWLLHAGDAFFAGTQLDQPPTCPSSLAAFQRLMAVSNQRRVDNLARLQELAHGHSNEVTVFCAHDRAQYDALSAG</sequence>
<evidence type="ECO:0000313" key="7">
    <source>
        <dbReference type="Proteomes" id="UP001597229"/>
    </source>
</evidence>
<dbReference type="EMBL" id="JBHTLX010000034">
    <property type="protein sequence ID" value="MFD1251182.1"/>
    <property type="molecule type" value="Genomic_DNA"/>
</dbReference>
<comment type="caution">
    <text evidence="6">The sequence shown here is derived from an EMBL/GenBank/DDBJ whole genome shotgun (WGS) entry which is preliminary data.</text>
</comment>
<keyword evidence="7" id="KW-1185">Reference proteome</keyword>
<feature type="domain" description="Metallo-beta-lactamase" evidence="5">
    <location>
        <begin position="20"/>
        <end position="237"/>
    </location>
</feature>
<dbReference type="Proteomes" id="UP001597229">
    <property type="component" value="Unassembled WGS sequence"/>
</dbReference>
<evidence type="ECO:0000256" key="4">
    <source>
        <dbReference type="ARBA" id="ARBA00022833"/>
    </source>
</evidence>
<dbReference type="PANTHER" id="PTHR42978">
    <property type="entry name" value="QUORUM-QUENCHING LACTONASE YTNP-RELATED-RELATED"/>
    <property type="match status" value="1"/>
</dbReference>
<gene>
    <name evidence="6" type="ORF">ACFQ3F_25560</name>
</gene>
<keyword evidence="4" id="KW-0862">Zinc</keyword>
<dbReference type="InterPro" id="IPR051013">
    <property type="entry name" value="MBL_superfamily_lactonases"/>
</dbReference>
<evidence type="ECO:0000256" key="3">
    <source>
        <dbReference type="ARBA" id="ARBA00022801"/>
    </source>
</evidence>
<proteinExistence type="inferred from homology"/>